<protein>
    <submittedName>
        <fullName evidence="1">Uncharacterized protein</fullName>
    </submittedName>
</protein>
<reference evidence="1" key="2">
    <citation type="submission" date="2020-11" db="EMBL/GenBank/DDBJ databases">
        <authorList>
            <person name="McCartney M.A."/>
            <person name="Auch B."/>
            <person name="Kono T."/>
            <person name="Mallez S."/>
            <person name="Becker A."/>
            <person name="Gohl D.M."/>
            <person name="Silverstein K.A.T."/>
            <person name="Koren S."/>
            <person name="Bechman K.B."/>
            <person name="Herman A."/>
            <person name="Abrahante J.E."/>
            <person name="Garbe J."/>
        </authorList>
    </citation>
    <scope>NUCLEOTIDE SEQUENCE</scope>
    <source>
        <strain evidence="1">Duluth1</strain>
        <tissue evidence="1">Whole animal</tissue>
    </source>
</reference>
<sequence length="83" mass="9260">MQSVCGCWTGNVLITWSHKWSDNSVKVFTRFSDSPAGLIKYGSAEGSSLCFMMKNSSSGCSVSFFAKTVSDLDESNLKYWFFM</sequence>
<evidence type="ECO:0000313" key="1">
    <source>
        <dbReference type="EMBL" id="KAH3768422.1"/>
    </source>
</evidence>
<name>A0A9D4DY98_DREPO</name>
<gene>
    <name evidence="1" type="ORF">DPMN_169634</name>
</gene>
<proteinExistence type="predicted"/>
<keyword evidence="2" id="KW-1185">Reference proteome</keyword>
<dbReference type="Proteomes" id="UP000828390">
    <property type="component" value="Unassembled WGS sequence"/>
</dbReference>
<dbReference type="EMBL" id="JAIWYP010000009">
    <property type="protein sequence ID" value="KAH3768422.1"/>
    <property type="molecule type" value="Genomic_DNA"/>
</dbReference>
<dbReference type="AlphaFoldDB" id="A0A9D4DY98"/>
<comment type="caution">
    <text evidence="1">The sequence shown here is derived from an EMBL/GenBank/DDBJ whole genome shotgun (WGS) entry which is preliminary data.</text>
</comment>
<organism evidence="1 2">
    <name type="scientific">Dreissena polymorpha</name>
    <name type="common">Zebra mussel</name>
    <name type="synonym">Mytilus polymorpha</name>
    <dbReference type="NCBI Taxonomy" id="45954"/>
    <lineage>
        <taxon>Eukaryota</taxon>
        <taxon>Metazoa</taxon>
        <taxon>Spiralia</taxon>
        <taxon>Lophotrochozoa</taxon>
        <taxon>Mollusca</taxon>
        <taxon>Bivalvia</taxon>
        <taxon>Autobranchia</taxon>
        <taxon>Heteroconchia</taxon>
        <taxon>Euheterodonta</taxon>
        <taxon>Imparidentia</taxon>
        <taxon>Neoheterodontei</taxon>
        <taxon>Myida</taxon>
        <taxon>Dreissenoidea</taxon>
        <taxon>Dreissenidae</taxon>
        <taxon>Dreissena</taxon>
    </lineage>
</organism>
<reference evidence="1" key="1">
    <citation type="journal article" date="2019" name="bioRxiv">
        <title>The Genome of the Zebra Mussel, Dreissena polymorpha: A Resource for Invasive Species Research.</title>
        <authorList>
            <person name="McCartney M.A."/>
            <person name="Auch B."/>
            <person name="Kono T."/>
            <person name="Mallez S."/>
            <person name="Zhang Y."/>
            <person name="Obille A."/>
            <person name="Becker A."/>
            <person name="Abrahante J.E."/>
            <person name="Garbe J."/>
            <person name="Badalamenti J.P."/>
            <person name="Herman A."/>
            <person name="Mangelson H."/>
            <person name="Liachko I."/>
            <person name="Sullivan S."/>
            <person name="Sone E.D."/>
            <person name="Koren S."/>
            <person name="Silverstein K.A.T."/>
            <person name="Beckman K.B."/>
            <person name="Gohl D.M."/>
        </authorList>
    </citation>
    <scope>NUCLEOTIDE SEQUENCE</scope>
    <source>
        <strain evidence="1">Duluth1</strain>
        <tissue evidence="1">Whole animal</tissue>
    </source>
</reference>
<evidence type="ECO:0000313" key="2">
    <source>
        <dbReference type="Proteomes" id="UP000828390"/>
    </source>
</evidence>
<accession>A0A9D4DY98</accession>